<name>A0A0M6ZTN3_9HYPH</name>
<evidence type="ECO:0000256" key="1">
    <source>
        <dbReference type="ARBA" id="ARBA00004651"/>
    </source>
</evidence>
<dbReference type="GO" id="GO:0022857">
    <property type="term" value="F:transmembrane transporter activity"/>
    <property type="evidence" value="ECO:0007669"/>
    <property type="project" value="InterPro"/>
</dbReference>
<evidence type="ECO:0000256" key="2">
    <source>
        <dbReference type="ARBA" id="ARBA00022475"/>
    </source>
</evidence>
<keyword evidence="3 6" id="KW-0812">Transmembrane</keyword>
<dbReference type="AlphaFoldDB" id="A0A0M6ZTN3"/>
<proteinExistence type="predicted"/>
<dbReference type="PANTHER" id="PTHR32196:SF72">
    <property type="entry name" value="RIBOSE IMPORT PERMEASE PROTEIN RBSC"/>
    <property type="match status" value="1"/>
</dbReference>
<dbReference type="EMBL" id="CXWC01000011">
    <property type="protein sequence ID" value="CTQ73633.1"/>
    <property type="molecule type" value="Genomic_DNA"/>
</dbReference>
<comment type="subcellular location">
    <subcellularLocation>
        <location evidence="1">Cell membrane</location>
        <topology evidence="1">Multi-pass membrane protein</topology>
    </subcellularLocation>
</comment>
<accession>A0A0M6ZTN3</accession>
<dbReference type="CDD" id="cd06579">
    <property type="entry name" value="TM_PBP1_transp_AraH_like"/>
    <property type="match status" value="1"/>
</dbReference>
<evidence type="ECO:0000313" key="7">
    <source>
        <dbReference type="EMBL" id="CTQ73633.1"/>
    </source>
</evidence>
<feature type="transmembrane region" description="Helical" evidence="6">
    <location>
        <begin position="178"/>
        <end position="202"/>
    </location>
</feature>
<evidence type="ECO:0000313" key="8">
    <source>
        <dbReference type="Proteomes" id="UP000049983"/>
    </source>
</evidence>
<evidence type="ECO:0000256" key="5">
    <source>
        <dbReference type="ARBA" id="ARBA00023136"/>
    </source>
</evidence>
<dbReference type="InterPro" id="IPR001851">
    <property type="entry name" value="ABC_transp_permease"/>
</dbReference>
<feature type="transmembrane region" description="Helical" evidence="6">
    <location>
        <begin position="310"/>
        <end position="329"/>
    </location>
</feature>
<dbReference type="Proteomes" id="UP000049983">
    <property type="component" value="Unassembled WGS sequence"/>
</dbReference>
<keyword evidence="2" id="KW-1003">Cell membrane</keyword>
<keyword evidence="8" id="KW-1185">Reference proteome</keyword>
<protein>
    <submittedName>
        <fullName evidence="7">Ribose transport system permease protein RbsC</fullName>
    </submittedName>
</protein>
<dbReference type="STRING" id="311410.LA5095_00595"/>
<keyword evidence="5 6" id="KW-0472">Membrane</keyword>
<dbReference type="Pfam" id="PF02653">
    <property type="entry name" value="BPD_transp_2"/>
    <property type="match status" value="1"/>
</dbReference>
<gene>
    <name evidence="7" type="primary">rbsC_18</name>
    <name evidence="7" type="ORF">LA5096_03735</name>
</gene>
<organism evidence="7 8">
    <name type="scientific">Roseibium album</name>
    <dbReference type="NCBI Taxonomy" id="311410"/>
    <lineage>
        <taxon>Bacteria</taxon>
        <taxon>Pseudomonadati</taxon>
        <taxon>Pseudomonadota</taxon>
        <taxon>Alphaproteobacteria</taxon>
        <taxon>Hyphomicrobiales</taxon>
        <taxon>Stappiaceae</taxon>
        <taxon>Roseibium</taxon>
    </lineage>
</organism>
<feature type="transmembrane region" description="Helical" evidence="6">
    <location>
        <begin position="139"/>
        <end position="158"/>
    </location>
</feature>
<evidence type="ECO:0000256" key="6">
    <source>
        <dbReference type="SAM" id="Phobius"/>
    </source>
</evidence>
<reference evidence="8" key="1">
    <citation type="submission" date="2015-07" db="EMBL/GenBank/DDBJ databases">
        <authorList>
            <person name="Rodrigo-Torres Lidia"/>
            <person name="Arahal R.David."/>
        </authorList>
    </citation>
    <scope>NUCLEOTIDE SEQUENCE [LARGE SCALE GENOMIC DNA]</scope>
    <source>
        <strain evidence="8">CECT 5096</strain>
    </source>
</reference>
<feature type="transmembrane region" description="Helical" evidence="6">
    <location>
        <begin position="233"/>
        <end position="251"/>
    </location>
</feature>
<evidence type="ECO:0000256" key="4">
    <source>
        <dbReference type="ARBA" id="ARBA00022989"/>
    </source>
</evidence>
<evidence type="ECO:0000256" key="3">
    <source>
        <dbReference type="ARBA" id="ARBA00022692"/>
    </source>
</evidence>
<keyword evidence="4 6" id="KW-1133">Transmembrane helix</keyword>
<feature type="transmembrane region" description="Helical" evidence="6">
    <location>
        <begin position="106"/>
        <end position="127"/>
    </location>
</feature>
<sequence length="342" mass="35958">MTMMTASDDKAAKTAKRFSVDFKTLGPALALLLLCIIGFLLNPAFVSEGNLTNLLTRSAFIGIIAVGATFVITAGGIDLSVGSMAAAIAGVMIIVMNNAVETLGTGVPTVLFGCGIAILLGIGAGWINGALTTRGKIEAFIVTLGTMGIYRSLVTYFADGGTLSLNFDIRGTYRPVYYDGFLGLPFPVWVFIGVAICGWLLLNRTAFGRYCTAIGSNEAVAKYSAINVDRVKTLTYIIQGLCVSFATIIYVPRLGSASASTGVLWELEAIAAVIIGGTVLKGGYGRIGGTILGALILTTIGNILNFTDMISNYLNGTMQGLIIIVAVLLQRSDWKFGRNSKS</sequence>
<dbReference type="GO" id="GO:0005886">
    <property type="term" value="C:plasma membrane"/>
    <property type="evidence" value="ECO:0007669"/>
    <property type="project" value="UniProtKB-SubCell"/>
</dbReference>
<feature type="transmembrane region" description="Helical" evidence="6">
    <location>
        <begin position="287"/>
        <end position="304"/>
    </location>
</feature>
<feature type="transmembrane region" description="Helical" evidence="6">
    <location>
        <begin position="20"/>
        <end position="42"/>
    </location>
</feature>
<feature type="transmembrane region" description="Helical" evidence="6">
    <location>
        <begin position="54"/>
        <end position="72"/>
    </location>
</feature>
<dbReference type="PANTHER" id="PTHR32196">
    <property type="entry name" value="ABC TRANSPORTER PERMEASE PROTEIN YPHD-RELATED-RELATED"/>
    <property type="match status" value="1"/>
</dbReference>